<evidence type="ECO:0008006" key="3">
    <source>
        <dbReference type="Google" id="ProtNLM"/>
    </source>
</evidence>
<protein>
    <recommendedName>
        <fullName evidence="3">DUF1800 domain-containing protein</fullName>
    </recommendedName>
</protein>
<name>A0A1S9PI11_9SPHI</name>
<dbReference type="STRING" id="1792845.BC343_23600"/>
<organism evidence="1 2">
    <name type="scientific">Mucilaginibacter pedocola</name>
    <dbReference type="NCBI Taxonomy" id="1792845"/>
    <lineage>
        <taxon>Bacteria</taxon>
        <taxon>Pseudomonadati</taxon>
        <taxon>Bacteroidota</taxon>
        <taxon>Sphingobacteriia</taxon>
        <taxon>Sphingobacteriales</taxon>
        <taxon>Sphingobacteriaceae</taxon>
        <taxon>Mucilaginibacter</taxon>
    </lineage>
</organism>
<dbReference type="InterPro" id="IPR014917">
    <property type="entry name" value="DUF1800"/>
</dbReference>
<gene>
    <name evidence="1" type="ORF">BC343_23600</name>
</gene>
<accession>A0A1S9PI11</accession>
<reference evidence="1 2" key="1">
    <citation type="submission" date="2016-07" db="EMBL/GenBank/DDBJ databases">
        <title>Genomic analysis of zinc-resistant bacterium Mucilaginibacter pedocola TBZ30.</title>
        <authorList>
            <person name="Huang J."/>
            <person name="Tang J."/>
        </authorList>
    </citation>
    <scope>NUCLEOTIDE SEQUENCE [LARGE SCALE GENOMIC DNA]</scope>
    <source>
        <strain evidence="1 2">TBZ30</strain>
    </source>
</reference>
<evidence type="ECO:0000313" key="1">
    <source>
        <dbReference type="EMBL" id="OOQ60586.1"/>
    </source>
</evidence>
<dbReference type="OrthoDB" id="9772295at2"/>
<dbReference type="Proteomes" id="UP000189739">
    <property type="component" value="Unassembled WGS sequence"/>
</dbReference>
<comment type="caution">
    <text evidence="1">The sequence shown here is derived from an EMBL/GenBank/DDBJ whole genome shotgun (WGS) entry which is preliminary data.</text>
</comment>
<proteinExistence type="predicted"/>
<dbReference type="EMBL" id="MBTF01000005">
    <property type="protein sequence ID" value="OOQ60586.1"/>
    <property type="molecule type" value="Genomic_DNA"/>
</dbReference>
<dbReference type="Pfam" id="PF08811">
    <property type="entry name" value="DUF1800"/>
    <property type="match status" value="1"/>
</dbReference>
<sequence length="460" mass="51898">MIANAKQMRHLYARAGFGLRFADTKATANLSIKQAVAGLFKASEADNPLNMIASNISYKDFLLANEGTKKMFLQEQRQQEKALNISWMTQMSSTDTQLREKMALFWHNHFACRTQNAWYAQQLNNIQRSNALGNFKTLILQVSQSPAMLQFLNNQQNQKNHPNENFARELMELFTIGRGNYTEQDVKESARAFTGWGFNKEGSFVARPNLHDAGQKTFLGKTGNFGGEDIINILLEKKETARFISKKLYKYFVNETPDDAHVNAMADVFYNANYEIKPLLEYLFTADWFYAEKNIGNLIKAPVEFIVGLNRQFYITYQNPDVVLQFERALGQVLFYPPNVAGWPGGKNWIDSSSLMYRIKIPATVLNGGVIEFSGKVDPEDEAFIATTRRQQEAVATKIQASADWDKFLTSIPQGSTNATIAQTLLAVAPTGNINQIINKTIDIKALAIELASTPEYQLC</sequence>
<evidence type="ECO:0000313" key="2">
    <source>
        <dbReference type="Proteomes" id="UP000189739"/>
    </source>
</evidence>
<keyword evidence="2" id="KW-1185">Reference proteome</keyword>
<dbReference type="AlphaFoldDB" id="A0A1S9PI11"/>
<dbReference type="RefSeq" id="WP_078347287.1">
    <property type="nucleotide sequence ID" value="NZ_MBTF01000005.1"/>
</dbReference>